<dbReference type="EMBL" id="RQZF01000005">
    <property type="protein sequence ID" value="RRC95236.1"/>
    <property type="molecule type" value="Genomic_DNA"/>
</dbReference>
<evidence type="ECO:0000256" key="1">
    <source>
        <dbReference type="SAM" id="MobiDB-lite"/>
    </source>
</evidence>
<dbReference type="RefSeq" id="WP_124870263.1">
    <property type="nucleotide sequence ID" value="NZ_RQZF01000005.1"/>
</dbReference>
<feature type="domain" description="Aminoglycoside phosphotransferase" evidence="2">
    <location>
        <begin position="63"/>
        <end position="250"/>
    </location>
</feature>
<proteinExistence type="predicted"/>
<dbReference type="Proteomes" id="UP000280444">
    <property type="component" value="Unassembled WGS sequence"/>
</dbReference>
<accession>A0A3P1SDW8</accession>
<comment type="caution">
    <text evidence="3">The sequence shown here is derived from an EMBL/GenBank/DDBJ whole genome shotgun (WGS) entry which is preliminary data.</text>
</comment>
<feature type="region of interest" description="Disordered" evidence="1">
    <location>
        <begin position="329"/>
        <end position="377"/>
    </location>
</feature>
<keyword evidence="3" id="KW-0808">Transferase</keyword>
<protein>
    <submittedName>
        <fullName evidence="3">Phosphotransferase</fullName>
    </submittedName>
</protein>
<dbReference type="Pfam" id="PF01636">
    <property type="entry name" value="APH"/>
    <property type="match status" value="1"/>
</dbReference>
<dbReference type="OrthoDB" id="3239865at2"/>
<reference evidence="3 4" key="1">
    <citation type="submission" date="2018-11" db="EMBL/GenBank/DDBJ databases">
        <title>Genomes From Bacteria Associated with the Canine Oral Cavity: a Test Case for Automated Genome-Based Taxonomic Assignment.</title>
        <authorList>
            <person name="Coil D.A."/>
            <person name="Jospin G."/>
            <person name="Darling A.E."/>
            <person name="Wallis C."/>
            <person name="Davis I.J."/>
            <person name="Harris S."/>
            <person name="Eisen J.A."/>
            <person name="Holcombe L.J."/>
            <person name="O'Flynn C."/>
        </authorList>
    </citation>
    <scope>NUCLEOTIDE SEQUENCE [LARGE SCALE GENOMIC DNA]</scope>
    <source>
        <strain evidence="3 4">OH770</strain>
    </source>
</reference>
<dbReference type="GO" id="GO:0016740">
    <property type="term" value="F:transferase activity"/>
    <property type="evidence" value="ECO:0007669"/>
    <property type="project" value="UniProtKB-KW"/>
</dbReference>
<dbReference type="Gene3D" id="3.90.1200.10">
    <property type="match status" value="1"/>
</dbReference>
<evidence type="ECO:0000259" key="2">
    <source>
        <dbReference type="Pfam" id="PF01636"/>
    </source>
</evidence>
<dbReference type="SUPFAM" id="SSF56112">
    <property type="entry name" value="Protein kinase-like (PK-like)"/>
    <property type="match status" value="1"/>
</dbReference>
<feature type="compositionally biased region" description="Polar residues" evidence="1">
    <location>
        <begin position="330"/>
        <end position="341"/>
    </location>
</feature>
<dbReference type="InterPro" id="IPR011009">
    <property type="entry name" value="Kinase-like_dom_sf"/>
</dbReference>
<keyword evidence="4" id="KW-1185">Reference proteome</keyword>
<evidence type="ECO:0000313" key="4">
    <source>
        <dbReference type="Proteomes" id="UP000280444"/>
    </source>
</evidence>
<name>A0A3P1SDW8_9ACTO</name>
<evidence type="ECO:0000313" key="3">
    <source>
        <dbReference type="EMBL" id="RRC95236.1"/>
    </source>
</evidence>
<dbReference type="AlphaFoldDB" id="A0A3P1SDW8"/>
<sequence>MSRAKTPLELAALATAAVPGLNVAGLRPPQFSDENVSVTGIIDVAGNRWMVTCPHDTVGGLDMESQVSVLSRLAQAHEAGMIPFRVPRPRGFARTTDGARVMVHNDLGGRFMTEEDFSDPHVLPASLARALAHLHNLPTGIYTGVDLPSYTAAECRQRHLALLDEAASHTVIPANLWNRWEGALEDVAMWRFATAPIHGDLQCTAISVHDGAVSALSHFASAHVGDPATDIAWVLAQGSDEFMLRFREAYTMTRSAVDVHLETRAQLISELSLVHWLLHGVHAEDSDIIEQARLMIRELSEDLGDEPLVAAPLSVDTPSEEAYATWGLHSPTTDGAHQTDPTAWEDTDEDGPPTMAATFLELSGEETPRTRSFPTEQ</sequence>
<organism evidence="3 4">
    <name type="scientific">Schaalia canis</name>
    <dbReference type="NCBI Taxonomy" id="100469"/>
    <lineage>
        <taxon>Bacteria</taxon>
        <taxon>Bacillati</taxon>
        <taxon>Actinomycetota</taxon>
        <taxon>Actinomycetes</taxon>
        <taxon>Actinomycetales</taxon>
        <taxon>Actinomycetaceae</taxon>
        <taxon>Schaalia</taxon>
    </lineage>
</organism>
<gene>
    <name evidence="3" type="ORF">EII11_06270</name>
</gene>
<dbReference type="InterPro" id="IPR002575">
    <property type="entry name" value="Aminoglycoside_PTrfase"/>
</dbReference>